<dbReference type="Proteomes" id="UP000299102">
    <property type="component" value="Unassembled WGS sequence"/>
</dbReference>
<evidence type="ECO:0000313" key="1">
    <source>
        <dbReference type="EMBL" id="GBP72590.1"/>
    </source>
</evidence>
<name>A0A4C1YC12_EUMVA</name>
<dbReference type="EMBL" id="BGZK01001151">
    <property type="protein sequence ID" value="GBP72590.1"/>
    <property type="molecule type" value="Genomic_DNA"/>
</dbReference>
<sequence length="111" mass="12915">MAVGTDAYVWRTPEYHRKRFDNGTITPCRKLNTQTLCTQILRSRKLRVSASVRVPLLTPLQMFDVHDKNEVQGPRQYFTVLQGCILAKPAHSVVSIFCFFYKLESRSQPRR</sequence>
<reference evidence="1 2" key="1">
    <citation type="journal article" date="2019" name="Commun. Biol.">
        <title>The bagworm genome reveals a unique fibroin gene that provides high tensile strength.</title>
        <authorList>
            <person name="Kono N."/>
            <person name="Nakamura H."/>
            <person name="Ohtoshi R."/>
            <person name="Tomita M."/>
            <person name="Numata K."/>
            <person name="Arakawa K."/>
        </authorList>
    </citation>
    <scope>NUCLEOTIDE SEQUENCE [LARGE SCALE GENOMIC DNA]</scope>
</reference>
<organism evidence="1 2">
    <name type="scientific">Eumeta variegata</name>
    <name type="common">Bagworm moth</name>
    <name type="synonym">Eumeta japonica</name>
    <dbReference type="NCBI Taxonomy" id="151549"/>
    <lineage>
        <taxon>Eukaryota</taxon>
        <taxon>Metazoa</taxon>
        <taxon>Ecdysozoa</taxon>
        <taxon>Arthropoda</taxon>
        <taxon>Hexapoda</taxon>
        <taxon>Insecta</taxon>
        <taxon>Pterygota</taxon>
        <taxon>Neoptera</taxon>
        <taxon>Endopterygota</taxon>
        <taxon>Lepidoptera</taxon>
        <taxon>Glossata</taxon>
        <taxon>Ditrysia</taxon>
        <taxon>Tineoidea</taxon>
        <taxon>Psychidae</taxon>
        <taxon>Oiketicinae</taxon>
        <taxon>Eumeta</taxon>
    </lineage>
</organism>
<proteinExistence type="predicted"/>
<comment type="caution">
    <text evidence="1">The sequence shown here is derived from an EMBL/GenBank/DDBJ whole genome shotgun (WGS) entry which is preliminary data.</text>
</comment>
<dbReference type="AlphaFoldDB" id="A0A4C1YC12"/>
<protein>
    <submittedName>
        <fullName evidence="1">Uncharacterized protein</fullName>
    </submittedName>
</protein>
<accession>A0A4C1YC12</accession>
<keyword evidence="2" id="KW-1185">Reference proteome</keyword>
<evidence type="ECO:0000313" key="2">
    <source>
        <dbReference type="Proteomes" id="UP000299102"/>
    </source>
</evidence>
<gene>
    <name evidence="1" type="ORF">EVAR_50892_1</name>
</gene>